<dbReference type="InterPro" id="IPR000086">
    <property type="entry name" value="NUDIX_hydrolase_dom"/>
</dbReference>
<dbReference type="RefSeq" id="WP_408624569.1">
    <property type="nucleotide sequence ID" value="NZ_JBEQCT010000007.1"/>
</dbReference>
<dbReference type="CDD" id="cd03424">
    <property type="entry name" value="NUDIX_ADPRase_Nudt5_UGPPase_Nudt14"/>
    <property type="match status" value="1"/>
</dbReference>
<dbReference type="SUPFAM" id="SSF55811">
    <property type="entry name" value="Nudix"/>
    <property type="match status" value="1"/>
</dbReference>
<dbReference type="EMBL" id="JBEQCT010000007">
    <property type="protein sequence ID" value="MFM2486285.1"/>
    <property type="molecule type" value="Genomic_DNA"/>
</dbReference>
<dbReference type="Proteomes" id="UP001629953">
    <property type="component" value="Unassembled WGS sequence"/>
</dbReference>
<dbReference type="InterPro" id="IPR015797">
    <property type="entry name" value="NUDIX_hydrolase-like_dom_sf"/>
</dbReference>
<protein>
    <recommendedName>
        <fullName evidence="4">GDP-mannose pyrophosphatase</fullName>
    </recommendedName>
    <alternativeName>
        <fullName evidence="6">GDP-mannose hydrolase</fullName>
    </alternativeName>
    <alternativeName>
        <fullName evidence="7">GDPMK</fullName>
    </alternativeName>
</protein>
<evidence type="ECO:0000313" key="9">
    <source>
        <dbReference type="EMBL" id="MFM2486285.1"/>
    </source>
</evidence>
<dbReference type="PANTHER" id="PTHR11839:SF18">
    <property type="entry name" value="NUDIX HYDROLASE DOMAIN-CONTAINING PROTEIN"/>
    <property type="match status" value="1"/>
</dbReference>
<dbReference type="GO" id="GO:0016787">
    <property type="term" value="F:hydrolase activity"/>
    <property type="evidence" value="ECO:0007669"/>
    <property type="project" value="UniProtKB-KW"/>
</dbReference>
<comment type="caution">
    <text evidence="9">The sequence shown here is derived from an EMBL/GenBank/DDBJ whole genome shotgun (WGS) entry which is preliminary data.</text>
</comment>
<reference evidence="9 10" key="1">
    <citation type="journal article" date="2013" name="Int. J. Syst. Evol. Microbiol.">
        <title>Celerinatantimonas yamalensis sp. nov., a cold-adapted diazotrophic bacterium from a cold permafrost brine.</title>
        <authorList>
            <person name="Shcherbakova V."/>
            <person name="Chuvilskaya N."/>
            <person name="Rivkina E."/>
            <person name="Demidov N."/>
            <person name="Uchaeva V."/>
            <person name="Suetin S."/>
            <person name="Suzina N."/>
            <person name="Gilichinsky D."/>
        </authorList>
    </citation>
    <scope>NUCLEOTIDE SEQUENCE [LARGE SCALE GENOMIC DNA]</scope>
    <source>
        <strain evidence="9 10">C7</strain>
    </source>
</reference>
<comment type="catalytic activity">
    <reaction evidence="1">
        <text>GDP-alpha-D-mannose + H2O = alpha-D-mannose 1-phosphate + GMP + 2 H(+)</text>
        <dbReference type="Rhea" id="RHEA:27978"/>
        <dbReference type="ChEBI" id="CHEBI:15377"/>
        <dbReference type="ChEBI" id="CHEBI:15378"/>
        <dbReference type="ChEBI" id="CHEBI:57527"/>
        <dbReference type="ChEBI" id="CHEBI:58115"/>
        <dbReference type="ChEBI" id="CHEBI:58409"/>
    </reaction>
</comment>
<dbReference type="PROSITE" id="PS51462">
    <property type="entry name" value="NUDIX"/>
    <property type="match status" value="1"/>
</dbReference>
<dbReference type="Pfam" id="PF00293">
    <property type="entry name" value="NUDIX"/>
    <property type="match status" value="1"/>
</dbReference>
<feature type="domain" description="Nudix hydrolase" evidence="8">
    <location>
        <begin position="32"/>
        <end position="161"/>
    </location>
</feature>
<organism evidence="9 10">
    <name type="scientific">Celerinatantimonas yamalensis</name>
    <dbReference type="NCBI Taxonomy" id="559956"/>
    <lineage>
        <taxon>Bacteria</taxon>
        <taxon>Pseudomonadati</taxon>
        <taxon>Pseudomonadota</taxon>
        <taxon>Gammaproteobacteria</taxon>
        <taxon>Celerinatantimonadaceae</taxon>
        <taxon>Celerinatantimonas</taxon>
    </lineage>
</organism>
<dbReference type="PANTHER" id="PTHR11839">
    <property type="entry name" value="UDP/ADP-SUGAR PYROPHOSPHATASE"/>
    <property type="match status" value="1"/>
</dbReference>
<keyword evidence="5 9" id="KW-0378">Hydrolase</keyword>
<evidence type="ECO:0000256" key="7">
    <source>
        <dbReference type="ARBA" id="ARBA00032272"/>
    </source>
</evidence>
<name>A0ABW9G9B7_9GAMM</name>
<evidence type="ECO:0000256" key="5">
    <source>
        <dbReference type="ARBA" id="ARBA00022801"/>
    </source>
</evidence>
<evidence type="ECO:0000259" key="8">
    <source>
        <dbReference type="PROSITE" id="PS51462"/>
    </source>
</evidence>
<gene>
    <name evidence="9" type="ORF">ABUE30_14645</name>
</gene>
<sequence>MSAKRLFSWHRFHITQQIQRYPDGIERDVTLMEHPGAVVIVPIGAQGELVLERQYRAAVNHWLLEFPAGTIEAGEAPLACAKRELAEEVGLAAASWQSLGTMLPAPGFCNEVQHLFVARDLQAVPCHPDEDELIETLRLSPTDLEQQIRIGEIIDNKTIAAYYRTLLQDH</sequence>
<proteinExistence type="inferred from homology"/>
<dbReference type="PROSITE" id="PS00893">
    <property type="entry name" value="NUDIX_BOX"/>
    <property type="match status" value="1"/>
</dbReference>
<dbReference type="InterPro" id="IPR020084">
    <property type="entry name" value="NUDIX_hydrolase_CS"/>
</dbReference>
<evidence type="ECO:0000256" key="3">
    <source>
        <dbReference type="ARBA" id="ARBA00007275"/>
    </source>
</evidence>
<comment type="similarity">
    <text evidence="3">Belongs to the Nudix hydrolase family. NudK subfamily.</text>
</comment>
<evidence type="ECO:0000256" key="6">
    <source>
        <dbReference type="ARBA" id="ARBA00032162"/>
    </source>
</evidence>
<dbReference type="Gene3D" id="3.90.79.10">
    <property type="entry name" value="Nucleoside Triphosphate Pyrophosphohydrolase"/>
    <property type="match status" value="1"/>
</dbReference>
<accession>A0ABW9G9B7</accession>
<comment type="cofactor">
    <cofactor evidence="2">
        <name>Mg(2+)</name>
        <dbReference type="ChEBI" id="CHEBI:18420"/>
    </cofactor>
</comment>
<evidence type="ECO:0000256" key="1">
    <source>
        <dbReference type="ARBA" id="ARBA00000847"/>
    </source>
</evidence>
<keyword evidence="10" id="KW-1185">Reference proteome</keyword>
<evidence type="ECO:0000256" key="2">
    <source>
        <dbReference type="ARBA" id="ARBA00001946"/>
    </source>
</evidence>
<evidence type="ECO:0000313" key="10">
    <source>
        <dbReference type="Proteomes" id="UP001629953"/>
    </source>
</evidence>
<evidence type="ECO:0000256" key="4">
    <source>
        <dbReference type="ARBA" id="ARBA00016377"/>
    </source>
</evidence>